<name>A0A8C5S8S3_LATLA</name>
<dbReference type="Gene3D" id="6.10.140.1300">
    <property type="match status" value="1"/>
</dbReference>
<sequence>MAEPGARRGRRERRRDGRLRPGRRHPGPLAPFPPPPPPRGSPSAAPPFLLLLLLLPGGLRRRRRQPASQGGGAVARTSPGVPAPEPPGARMSYKPLGPAHSPSSSMAGSGQYRHLINDYGPPSLGYTQGGQQATGSNQVPQSKYAELLTIIEELGKEIRPTYAGSKSAMERLKRGIIHARGLVRECLAETERNARS</sequence>
<evidence type="ECO:0000313" key="7">
    <source>
        <dbReference type="Proteomes" id="UP000694406"/>
    </source>
</evidence>
<feature type="region of interest" description="Disordered" evidence="5">
    <location>
        <begin position="1"/>
        <end position="46"/>
    </location>
</feature>
<evidence type="ECO:0000313" key="6">
    <source>
        <dbReference type="Ensembl" id="ENSLLTP00000013946.1"/>
    </source>
</evidence>
<feature type="compositionally biased region" description="Polar residues" evidence="5">
    <location>
        <begin position="125"/>
        <end position="139"/>
    </location>
</feature>
<organism evidence="6 7">
    <name type="scientific">Laticauda laticaudata</name>
    <name type="common">Blue-ringed sea krait</name>
    <name type="synonym">Blue-lipped sea krait</name>
    <dbReference type="NCBI Taxonomy" id="8630"/>
    <lineage>
        <taxon>Eukaryota</taxon>
        <taxon>Metazoa</taxon>
        <taxon>Chordata</taxon>
        <taxon>Craniata</taxon>
        <taxon>Vertebrata</taxon>
        <taxon>Euteleostomi</taxon>
        <taxon>Lepidosauria</taxon>
        <taxon>Squamata</taxon>
        <taxon>Bifurcata</taxon>
        <taxon>Unidentata</taxon>
        <taxon>Episquamata</taxon>
        <taxon>Toxicofera</taxon>
        <taxon>Serpentes</taxon>
        <taxon>Colubroidea</taxon>
        <taxon>Elapidae</taxon>
        <taxon>Laticaudinae</taxon>
        <taxon>Laticauda</taxon>
    </lineage>
</organism>
<dbReference type="Ensembl" id="ENSLLTT00000014491.1">
    <property type="protein sequence ID" value="ENSLLTP00000013946.1"/>
    <property type="gene ID" value="ENSLLTG00000010698.1"/>
</dbReference>
<dbReference type="GO" id="GO:0005634">
    <property type="term" value="C:nucleus"/>
    <property type="evidence" value="ECO:0007669"/>
    <property type="project" value="UniProtKB-SubCell"/>
</dbReference>
<evidence type="ECO:0000256" key="3">
    <source>
        <dbReference type="ARBA" id="ARBA00022553"/>
    </source>
</evidence>
<dbReference type="InterPro" id="IPR017266">
    <property type="entry name" value="DOC_1/2"/>
</dbReference>
<comment type="subcellular location">
    <subcellularLocation>
        <location evidence="1">Nucleus</location>
    </subcellularLocation>
</comment>
<reference evidence="6" key="2">
    <citation type="submission" date="2025-09" db="UniProtKB">
        <authorList>
            <consortium name="Ensembl"/>
        </authorList>
    </citation>
    <scope>IDENTIFICATION</scope>
</reference>
<proteinExistence type="inferred from homology"/>
<accession>A0A8C5S8S3</accession>
<reference evidence="6" key="1">
    <citation type="submission" date="2025-08" db="UniProtKB">
        <authorList>
            <consortium name="Ensembl"/>
        </authorList>
    </citation>
    <scope>IDENTIFICATION</scope>
</reference>
<dbReference type="AlphaFoldDB" id="A0A8C5S8S3"/>
<dbReference type="GO" id="GO:0005737">
    <property type="term" value="C:cytoplasm"/>
    <property type="evidence" value="ECO:0007669"/>
    <property type="project" value="TreeGrafter"/>
</dbReference>
<evidence type="ECO:0000256" key="4">
    <source>
        <dbReference type="ARBA" id="ARBA00023242"/>
    </source>
</evidence>
<keyword evidence="3" id="KW-0597">Phosphoprotein</keyword>
<dbReference type="PANTHER" id="PTHR22607:SF2">
    <property type="entry name" value="CYCLIN-DEPENDENT KINASE 2-ASSOCIATED PROTEIN 1"/>
    <property type="match status" value="1"/>
</dbReference>
<keyword evidence="4" id="KW-0539">Nucleus</keyword>
<evidence type="ECO:0000256" key="1">
    <source>
        <dbReference type="ARBA" id="ARBA00004123"/>
    </source>
</evidence>
<feature type="region of interest" description="Disordered" evidence="5">
    <location>
        <begin position="60"/>
        <end position="139"/>
    </location>
</feature>
<evidence type="ECO:0000256" key="2">
    <source>
        <dbReference type="ARBA" id="ARBA00008485"/>
    </source>
</evidence>
<feature type="compositionally biased region" description="Pro residues" evidence="5">
    <location>
        <begin position="28"/>
        <end position="40"/>
    </location>
</feature>
<protein>
    <submittedName>
        <fullName evidence="6">Cyclin dependent kinase 2 associated protein 1</fullName>
    </submittedName>
</protein>
<dbReference type="PANTHER" id="PTHR22607">
    <property type="entry name" value="DELETED IN ORAL CANCER 1/CDK2-ASSOCIATED PROTEIN 1"/>
    <property type="match status" value="1"/>
</dbReference>
<comment type="similarity">
    <text evidence="2">Belongs to the CDK2AP family.</text>
</comment>
<evidence type="ECO:0000256" key="5">
    <source>
        <dbReference type="SAM" id="MobiDB-lite"/>
    </source>
</evidence>
<keyword evidence="7" id="KW-1185">Reference proteome</keyword>
<dbReference type="Proteomes" id="UP000694406">
    <property type="component" value="Unplaced"/>
</dbReference>
<dbReference type="GeneTree" id="ENSGT00940000155149"/>
<gene>
    <name evidence="6" type="primary">CDK2AP1</name>
</gene>
<dbReference type="Pfam" id="PF09806">
    <property type="entry name" value="CDK2AP"/>
    <property type="match status" value="1"/>
</dbReference>